<dbReference type="SUPFAM" id="SSF53613">
    <property type="entry name" value="Ribokinase-like"/>
    <property type="match status" value="1"/>
</dbReference>
<organism evidence="6 7">
    <name type="scientific">Crystallibacter crystallopoietes</name>
    <dbReference type="NCBI Taxonomy" id="37928"/>
    <lineage>
        <taxon>Bacteria</taxon>
        <taxon>Bacillati</taxon>
        <taxon>Actinomycetota</taxon>
        <taxon>Actinomycetes</taxon>
        <taxon>Micrococcales</taxon>
        <taxon>Micrococcaceae</taxon>
        <taxon>Crystallibacter</taxon>
    </lineage>
</organism>
<dbReference type="PANTHER" id="PTHR10584:SF166">
    <property type="entry name" value="RIBOKINASE"/>
    <property type="match status" value="1"/>
</dbReference>
<dbReference type="Pfam" id="PF00294">
    <property type="entry name" value="PfkB"/>
    <property type="match status" value="1"/>
</dbReference>
<dbReference type="OrthoDB" id="9813569at2"/>
<dbReference type="EMBL" id="FNKH01000002">
    <property type="protein sequence ID" value="SDQ56859.1"/>
    <property type="molecule type" value="Genomic_DNA"/>
</dbReference>
<gene>
    <name evidence="6" type="ORF">SAMN04489742_1635</name>
</gene>
<evidence type="ECO:0000259" key="5">
    <source>
        <dbReference type="Pfam" id="PF00294"/>
    </source>
</evidence>
<dbReference type="AlphaFoldDB" id="A0A1H1BY71"/>
<dbReference type="InterPro" id="IPR011611">
    <property type="entry name" value="PfkB_dom"/>
</dbReference>
<evidence type="ECO:0000256" key="1">
    <source>
        <dbReference type="ARBA" id="ARBA00010688"/>
    </source>
</evidence>
<dbReference type="GO" id="GO:0005829">
    <property type="term" value="C:cytosol"/>
    <property type="evidence" value="ECO:0007669"/>
    <property type="project" value="TreeGrafter"/>
</dbReference>
<dbReference type="PANTHER" id="PTHR10584">
    <property type="entry name" value="SUGAR KINASE"/>
    <property type="match status" value="1"/>
</dbReference>
<evidence type="ECO:0000256" key="2">
    <source>
        <dbReference type="ARBA" id="ARBA00022679"/>
    </source>
</evidence>
<protein>
    <submittedName>
        <fullName evidence="6">Ribokinase</fullName>
    </submittedName>
</protein>
<dbReference type="InterPro" id="IPR029056">
    <property type="entry name" value="Ribokinase-like"/>
</dbReference>
<name>A0A1H1BY71_9MICC</name>
<evidence type="ECO:0000256" key="4">
    <source>
        <dbReference type="RuleBase" id="RU003704"/>
    </source>
</evidence>
<sequence>MEDSERKVVVVGQVARDLVLSIDDLPEEGGSATVRERREMLGGKGANQGVACRQLGARVELVGVVGDDAAGREVLEQAADDGIGVAGVVRRAGARTALLLDLVGPPGARRLVEDVDDQVLLSPDDVEACRESLRSADAVLVQLQQPGAAVAAALDACGEDALVVADGAPADEETRRRVLSRADVVRADSAELESLVGWEPDGAAEVVRAAQELLGQGPRVVALSVAGGRGDVVAWPGGHVVLPLLGEKAVDPTGGGDSFVAALAMALLAGETPELAAWWAAVAASDVVRRPGGRPELEADRLRTEARRAYEEAAATTG</sequence>
<dbReference type="STRING" id="37928.SAMN04489742_1635"/>
<dbReference type="PROSITE" id="PS00584">
    <property type="entry name" value="PFKB_KINASES_2"/>
    <property type="match status" value="1"/>
</dbReference>
<dbReference type="Proteomes" id="UP000181917">
    <property type="component" value="Unassembled WGS sequence"/>
</dbReference>
<keyword evidence="7" id="KW-1185">Reference proteome</keyword>
<dbReference type="Gene3D" id="3.40.1190.20">
    <property type="match status" value="1"/>
</dbReference>
<dbReference type="GO" id="GO:0016301">
    <property type="term" value="F:kinase activity"/>
    <property type="evidence" value="ECO:0007669"/>
    <property type="project" value="UniProtKB-KW"/>
</dbReference>
<dbReference type="RefSeq" id="WP_074699990.1">
    <property type="nucleotide sequence ID" value="NZ_CP018863.1"/>
</dbReference>
<evidence type="ECO:0000256" key="3">
    <source>
        <dbReference type="ARBA" id="ARBA00022777"/>
    </source>
</evidence>
<keyword evidence="2 4" id="KW-0808">Transferase</keyword>
<dbReference type="InterPro" id="IPR002139">
    <property type="entry name" value="Ribo/fructo_kinase"/>
</dbReference>
<dbReference type="KEGG" id="acry:AC20117_09180"/>
<comment type="similarity">
    <text evidence="1 4">Belongs to the carbohydrate kinase PfkB family.</text>
</comment>
<dbReference type="PRINTS" id="PR00990">
    <property type="entry name" value="RIBOKINASE"/>
</dbReference>
<dbReference type="InterPro" id="IPR002173">
    <property type="entry name" value="Carboh/pur_kinase_PfkB_CS"/>
</dbReference>
<evidence type="ECO:0000313" key="7">
    <source>
        <dbReference type="Proteomes" id="UP000181917"/>
    </source>
</evidence>
<dbReference type="GO" id="GO:0006796">
    <property type="term" value="P:phosphate-containing compound metabolic process"/>
    <property type="evidence" value="ECO:0007669"/>
    <property type="project" value="UniProtKB-ARBA"/>
</dbReference>
<reference evidence="6 7" key="1">
    <citation type="submission" date="2016-10" db="EMBL/GenBank/DDBJ databases">
        <authorList>
            <person name="de Groot N.N."/>
        </authorList>
    </citation>
    <scope>NUCLEOTIDE SEQUENCE [LARGE SCALE GENOMIC DNA]</scope>
    <source>
        <strain evidence="6 7">DSM 20117</strain>
    </source>
</reference>
<proteinExistence type="inferred from homology"/>
<accession>A0A1H1BY71</accession>
<keyword evidence="3 4" id="KW-0418">Kinase</keyword>
<feature type="domain" description="Carbohydrate kinase PfkB" evidence="5">
    <location>
        <begin position="6"/>
        <end position="297"/>
    </location>
</feature>
<evidence type="ECO:0000313" key="6">
    <source>
        <dbReference type="EMBL" id="SDQ56859.1"/>
    </source>
</evidence>